<comment type="caution">
    <text evidence="1">The sequence shown here is derived from an EMBL/GenBank/DDBJ whole genome shotgun (WGS) entry which is preliminary data.</text>
</comment>
<dbReference type="RefSeq" id="WP_256322600.1">
    <property type="nucleotide sequence ID" value="NZ_JANGCN010000052.1"/>
</dbReference>
<evidence type="ECO:0000313" key="2">
    <source>
        <dbReference type="Proteomes" id="UP001206236"/>
    </source>
</evidence>
<reference evidence="1" key="1">
    <citation type="submission" date="2022-06" db="EMBL/GenBank/DDBJ databases">
        <title>Isolation of gut microbiota from human fecal samples.</title>
        <authorList>
            <person name="Pamer E.G."/>
            <person name="Barat B."/>
            <person name="Waligurski E."/>
            <person name="Medina S."/>
            <person name="Paddock L."/>
            <person name="Mostad J."/>
        </authorList>
    </citation>
    <scope>NUCLEOTIDE SEQUENCE</scope>
    <source>
        <strain evidence="1">DFI.5.57</strain>
    </source>
</reference>
<sequence>MYYSDPDSLLGAGGQRFIAPSNQMDQLLIVANGDIGIIEEGLGIETDKWAGQELVRIDIDKSIVNDFYESGNLKLPTGSE</sequence>
<accession>A0AAW5KRR1</accession>
<dbReference type="EMBL" id="JANGCN010000052">
    <property type="protein sequence ID" value="MCQ5154312.1"/>
    <property type="molecule type" value="Genomic_DNA"/>
</dbReference>
<dbReference type="Proteomes" id="UP001206236">
    <property type="component" value="Unassembled WGS sequence"/>
</dbReference>
<organism evidence="1 2">
    <name type="scientific">Ruminococcus bicirculans</name>
    <name type="common">ex Wegman et al. 2014</name>
    <dbReference type="NCBI Taxonomy" id="1160721"/>
    <lineage>
        <taxon>Bacteria</taxon>
        <taxon>Bacillati</taxon>
        <taxon>Bacillota</taxon>
        <taxon>Clostridia</taxon>
        <taxon>Eubacteriales</taxon>
        <taxon>Oscillospiraceae</taxon>
        <taxon>Ruminococcus</taxon>
    </lineage>
</organism>
<evidence type="ECO:0000313" key="1">
    <source>
        <dbReference type="EMBL" id="MCQ5154312.1"/>
    </source>
</evidence>
<proteinExistence type="predicted"/>
<gene>
    <name evidence="1" type="ORF">NE632_13520</name>
</gene>
<protein>
    <submittedName>
        <fullName evidence="1">Uncharacterized protein</fullName>
    </submittedName>
</protein>
<name>A0AAW5KRR1_9FIRM</name>
<dbReference type="AlphaFoldDB" id="A0AAW5KRR1"/>